<name>A0ABD1YII3_9MARC</name>
<dbReference type="InterPro" id="IPR011990">
    <property type="entry name" value="TPR-like_helical_dom_sf"/>
</dbReference>
<dbReference type="AlphaFoldDB" id="A0ABD1YII3"/>
<gene>
    <name evidence="5" type="ORF">R1flu_014188</name>
</gene>
<feature type="region of interest" description="Disordered" evidence="4">
    <location>
        <begin position="106"/>
        <end position="172"/>
    </location>
</feature>
<evidence type="ECO:0008006" key="7">
    <source>
        <dbReference type="Google" id="ProtNLM"/>
    </source>
</evidence>
<dbReference type="Pfam" id="PF08424">
    <property type="entry name" value="NRDE-2"/>
    <property type="match status" value="1"/>
</dbReference>
<comment type="similarity">
    <text evidence="2">Belongs to the NRDE2 family.</text>
</comment>
<dbReference type="SUPFAM" id="SSF48452">
    <property type="entry name" value="TPR-like"/>
    <property type="match status" value="1"/>
</dbReference>
<feature type="region of interest" description="Disordered" evidence="4">
    <location>
        <begin position="56"/>
        <end position="90"/>
    </location>
</feature>
<dbReference type="GO" id="GO:0005634">
    <property type="term" value="C:nucleus"/>
    <property type="evidence" value="ECO:0007669"/>
    <property type="project" value="UniProtKB-SubCell"/>
</dbReference>
<feature type="region of interest" description="Disordered" evidence="4">
    <location>
        <begin position="579"/>
        <end position="607"/>
    </location>
</feature>
<keyword evidence="6" id="KW-1185">Reference proteome</keyword>
<feature type="compositionally biased region" description="Basic and acidic residues" evidence="4">
    <location>
        <begin position="106"/>
        <end position="119"/>
    </location>
</feature>
<sequence length="1212" mass="136634">MAADDENTKTTGLSASSAAGSAALFPVASSTLQAESAAPQIFPSFSSVTISSVFPATNGESQQRQAPQWLSNTSFSESLLPPPLPDLSSAAQALFPAADVAEKDFKKVGSHDEHEEAVRSSDVTLSTDEDAERELAERRRRKKKKRRRKREEEERRFEKRRRKEKADDADTRKIGALDSSSVQRKSAVSVWADLNESLPKEYYFDSRGDRDNLAFGSLYRMDVARYRREDIFSGLHGITGLPPRRRKNLLDAEGDGIVQDEAIKNAGRYWSPKFSSLERKRKMRHLSFSKDRGGSKSHQPGVSALEDFIPLDIEEAPKKASSETEIRDVGETWQEYVTRKTREYNEQTRERPHDESLWISFANFQDELIQTTDKKAVVQQAVEKKIAVLEKALHLHADSEDLLLLYLETCQRRDTTGALASKWEDAVSRHSFSFRIWREFLRFRCSQFSTFSVSSIRALYIRGLQTLSVCRNRLHTKGEMEDDHDAGYVEAEQALVSMFVDLCRFNWQAGHHEHAIGLLQAGIEYSLFAPPLQLTESNKVRLFEAFWNSGAPRIGEDGALGWVNWLEKEEEQVQRARELNLSGGHESEEQESGGWTGWSEPEKYESTADENFVDEEIADMEGDREGDADVTMEGEEDDAALLEKLGLSLDPGKEVEVNDTNIWKRWSEREAQRDREQWLPLRSKHANDTLEGLNGDDDSEELERIIHFEDIKECLFTLHSKQGRSSLGIQILDFCDGPLGEWGCSNSWSYRSAMESLEGLKGSLLAIIGSSMREDTGLKLTLADLVGDSPWYEKSHGGARFLRNAFNLVWTVFPHDRQLLRGLLQAEDLASEEAGVPAGNISASRALGKKLLKIHRQDLSLWGAYACIEAAAGNITAARKVFDTTLASLGALPKDVQQDAPILYLAYAELELARTSCDACAEQRALHILYCLGTGSEFSPSDEGIPAIQLLRAQRGFREQLHRVSANDRGNLSTRGAALITCAALFELLTTGWEAAASVFEEGLAMTLPGKRQESLECELLLLRYIKMLENLRSAAKPARLRSTISRGLMDYPFNTKLTGAYIRSASQSGMSHQLRRFFDDASKRNPSTMLWLFALSCELWRPGAGPRIHSLFERALDTRETRQSVLIWRCYLAYELDVASNPDAARRVYFRAIHACPWSKSLWTDGFLKLGSVLSAKEQSEFVDIMREKELRIRTDVYEILLDDTENEDMT</sequence>
<dbReference type="SMART" id="SM00386">
    <property type="entry name" value="HAT"/>
    <property type="match status" value="6"/>
</dbReference>
<organism evidence="5 6">
    <name type="scientific">Riccia fluitans</name>
    <dbReference type="NCBI Taxonomy" id="41844"/>
    <lineage>
        <taxon>Eukaryota</taxon>
        <taxon>Viridiplantae</taxon>
        <taxon>Streptophyta</taxon>
        <taxon>Embryophyta</taxon>
        <taxon>Marchantiophyta</taxon>
        <taxon>Marchantiopsida</taxon>
        <taxon>Marchantiidae</taxon>
        <taxon>Marchantiales</taxon>
        <taxon>Ricciaceae</taxon>
        <taxon>Riccia</taxon>
    </lineage>
</organism>
<dbReference type="PANTHER" id="PTHR13471:SF0">
    <property type="entry name" value="NUCLEAR EXOSOME REGULATOR NRDE2"/>
    <property type="match status" value="1"/>
</dbReference>
<dbReference type="EMBL" id="JBHFFA010000004">
    <property type="protein sequence ID" value="KAL2629502.1"/>
    <property type="molecule type" value="Genomic_DNA"/>
</dbReference>
<comment type="subcellular location">
    <subcellularLocation>
        <location evidence="1">Nucleus</location>
    </subcellularLocation>
</comment>
<dbReference type="InterPro" id="IPR013633">
    <property type="entry name" value="NRDE-2"/>
</dbReference>
<feature type="compositionally biased region" description="Polar residues" evidence="4">
    <location>
        <begin position="56"/>
        <end position="75"/>
    </location>
</feature>
<protein>
    <recommendedName>
        <fullName evidence="7">Protein NRDE2 homolog</fullName>
    </recommendedName>
</protein>
<dbReference type="Gene3D" id="1.25.40.10">
    <property type="entry name" value="Tetratricopeptide repeat domain"/>
    <property type="match status" value="3"/>
</dbReference>
<proteinExistence type="inferred from homology"/>
<dbReference type="PANTHER" id="PTHR13471">
    <property type="entry name" value="TETRATRICOPEPTIDE-LIKE HELICAL"/>
    <property type="match status" value="1"/>
</dbReference>
<evidence type="ECO:0000313" key="6">
    <source>
        <dbReference type="Proteomes" id="UP001605036"/>
    </source>
</evidence>
<dbReference type="Proteomes" id="UP001605036">
    <property type="component" value="Unassembled WGS sequence"/>
</dbReference>
<keyword evidence="3" id="KW-0539">Nucleus</keyword>
<evidence type="ECO:0000313" key="5">
    <source>
        <dbReference type="EMBL" id="KAL2629502.1"/>
    </source>
</evidence>
<feature type="compositionally biased region" description="Basic residues" evidence="4">
    <location>
        <begin position="138"/>
        <end position="149"/>
    </location>
</feature>
<evidence type="ECO:0000256" key="1">
    <source>
        <dbReference type="ARBA" id="ARBA00004123"/>
    </source>
</evidence>
<evidence type="ECO:0000256" key="2">
    <source>
        <dbReference type="ARBA" id="ARBA00009265"/>
    </source>
</evidence>
<comment type="caution">
    <text evidence="5">The sequence shown here is derived from an EMBL/GenBank/DDBJ whole genome shotgun (WGS) entry which is preliminary data.</text>
</comment>
<reference evidence="5 6" key="1">
    <citation type="submission" date="2024-09" db="EMBL/GenBank/DDBJ databases">
        <title>Chromosome-scale assembly of Riccia fluitans.</title>
        <authorList>
            <person name="Paukszto L."/>
            <person name="Sawicki J."/>
            <person name="Karawczyk K."/>
            <person name="Piernik-Szablinska J."/>
            <person name="Szczecinska M."/>
            <person name="Mazdziarz M."/>
        </authorList>
    </citation>
    <scope>NUCLEOTIDE SEQUENCE [LARGE SCALE GENOMIC DNA]</scope>
    <source>
        <strain evidence="5">Rf_01</strain>
        <tissue evidence="5">Aerial parts of the thallus</tissue>
    </source>
</reference>
<dbReference type="InterPro" id="IPR003107">
    <property type="entry name" value="HAT"/>
</dbReference>
<accession>A0ABD1YII3</accession>
<evidence type="ECO:0000256" key="4">
    <source>
        <dbReference type="SAM" id="MobiDB-lite"/>
    </source>
</evidence>
<evidence type="ECO:0000256" key="3">
    <source>
        <dbReference type="ARBA" id="ARBA00023242"/>
    </source>
</evidence>